<dbReference type="GO" id="GO:0070822">
    <property type="term" value="C:Sin3-type complex"/>
    <property type="evidence" value="ECO:0007669"/>
    <property type="project" value="TreeGrafter"/>
</dbReference>
<evidence type="ECO:0000313" key="4">
    <source>
        <dbReference type="EMBL" id="SCU96469.1"/>
    </source>
</evidence>
<dbReference type="OrthoDB" id="19806at2759"/>
<dbReference type="PANTHER" id="PTHR31011:SF2">
    <property type="entry name" value="PROTEIN STB2-RELATED"/>
    <property type="match status" value="1"/>
</dbReference>
<keyword evidence="5" id="KW-1185">Reference proteome</keyword>
<dbReference type="Proteomes" id="UP000189911">
    <property type="component" value="Chromosome E"/>
</dbReference>
<evidence type="ECO:0000256" key="2">
    <source>
        <dbReference type="SAM" id="MobiDB-lite"/>
    </source>
</evidence>
<dbReference type="InterPro" id="IPR038919">
    <property type="entry name" value="STB2/STB2"/>
</dbReference>
<proteinExistence type="predicted"/>
<keyword evidence="1" id="KW-0175">Coiled coil</keyword>
<dbReference type="InterPro" id="IPR059025">
    <property type="entry name" value="STB6_N"/>
</dbReference>
<feature type="coiled-coil region" evidence="1">
    <location>
        <begin position="633"/>
        <end position="667"/>
    </location>
</feature>
<protein>
    <submittedName>
        <fullName evidence="4">LANO_0E13586g1_1</fullName>
    </submittedName>
</protein>
<evidence type="ECO:0000259" key="3">
    <source>
        <dbReference type="Pfam" id="PF25995"/>
    </source>
</evidence>
<evidence type="ECO:0000256" key="1">
    <source>
        <dbReference type="SAM" id="Coils"/>
    </source>
</evidence>
<dbReference type="AlphaFoldDB" id="A0A1G4JZ31"/>
<accession>A0A1G4JZ31</accession>
<name>A0A1G4JZ31_9SACH</name>
<sequence>MNDDTLKSPETPQREKKYSQTSPLPQPESHLLAGFLFPDLRAIYALNLHEIPSLTFNEVTLFGFEIYIVEQWTLERKHSTIITSYTGNSHDIVHAVKFALPESPLHWPPAFKHYYEELITYSAPKLTEDGTLFVSTSSQIPSTLNLLHLECGDLRKIWDVFKVNIDLKRIQCGGRSALLLCEPSGASCEKFAQLYKVAAPTMGSHEQGSIPSTHAVVELITLVQISLTYFDLLDSQYKDGILCMFTEKAIKTWWAVYGTLYLGCDRPRHEGPLGPTTVAGLISLVLTVFFKLTVLNCISSKEPFDEEAFHGGVYLFQKKYGLLKSNVKTVSVLDPVVISKLFEVTPKASNTDIFKIKKVVKSTVQDIAGKGNPMQLSNGILTTDLDHLARNVPGGILCFLWRGKSTKHSNQKRKSKHKFSNFVFNKGDPTDEILKSNILATKLDNNHWEGSEGNLAQGSGSSDYRFDSLSTKGVSPIKHKEDNLKCNRLGIKAKRDEIVFQAELHRRSSIPYLSEDVNLTQIDYENIPREYPPSCVYKARRHSYSIVQDAIELWVYPFEPSIVQAARNTLKLEKSMKWENDAFHEAQEIKRSTTATQYQPLRQTFHQMHTKLEELEQLRGFLGNKHAIVLSDISELESLASKLKYDLRSLETRMRDVDERVTQFRSKTNSMAWFMENNHASQLMTSSLYNNPKKLDRYAREILEKADKFKSKGVILNLWKHIRDVSSPFLTELHRLWTTLRKRMKPQKLSGEYQSKITD</sequence>
<reference evidence="5" key="1">
    <citation type="submission" date="2016-03" db="EMBL/GenBank/DDBJ databases">
        <authorList>
            <person name="Devillers Hugo."/>
        </authorList>
    </citation>
    <scope>NUCLEOTIDE SEQUENCE [LARGE SCALE GENOMIC DNA]</scope>
</reference>
<dbReference type="EMBL" id="LT598451">
    <property type="protein sequence ID" value="SCU96469.1"/>
    <property type="molecule type" value="Genomic_DNA"/>
</dbReference>
<feature type="compositionally biased region" description="Basic and acidic residues" evidence="2">
    <location>
        <begin position="1"/>
        <end position="18"/>
    </location>
</feature>
<organism evidence="4 5">
    <name type="scientific">Lachancea nothofagi CBS 11611</name>
    <dbReference type="NCBI Taxonomy" id="1266666"/>
    <lineage>
        <taxon>Eukaryota</taxon>
        <taxon>Fungi</taxon>
        <taxon>Dikarya</taxon>
        <taxon>Ascomycota</taxon>
        <taxon>Saccharomycotina</taxon>
        <taxon>Saccharomycetes</taxon>
        <taxon>Saccharomycetales</taxon>
        <taxon>Saccharomycetaceae</taxon>
        <taxon>Lachancea</taxon>
    </lineage>
</organism>
<dbReference type="Pfam" id="PF25995">
    <property type="entry name" value="STB6_N"/>
    <property type="match status" value="1"/>
</dbReference>
<evidence type="ECO:0000313" key="5">
    <source>
        <dbReference type="Proteomes" id="UP000189911"/>
    </source>
</evidence>
<gene>
    <name evidence="4" type="ORF">LANO_0E13586G</name>
</gene>
<feature type="domain" description="STB6-like N-terminal" evidence="3">
    <location>
        <begin position="35"/>
        <end position="170"/>
    </location>
</feature>
<dbReference type="PANTHER" id="PTHR31011">
    <property type="entry name" value="PROTEIN STB2-RELATED"/>
    <property type="match status" value="1"/>
</dbReference>
<feature type="region of interest" description="Disordered" evidence="2">
    <location>
        <begin position="1"/>
        <end position="26"/>
    </location>
</feature>